<dbReference type="EMBL" id="VLKF01000001">
    <property type="protein sequence ID" value="TWH72011.1"/>
    <property type="molecule type" value="Genomic_DNA"/>
</dbReference>
<keyword evidence="4" id="KW-1185">Reference proteome</keyword>
<feature type="compositionally biased region" description="Basic residues" evidence="1">
    <location>
        <begin position="15"/>
        <end position="27"/>
    </location>
</feature>
<name>A0A562ILX0_9ACTN</name>
<feature type="region of interest" description="Disordered" evidence="1">
    <location>
        <begin position="1"/>
        <end position="44"/>
    </location>
</feature>
<evidence type="ECO:0000256" key="1">
    <source>
        <dbReference type="SAM" id="MobiDB-lite"/>
    </source>
</evidence>
<dbReference type="Proteomes" id="UP000321490">
    <property type="component" value="Unassembled WGS sequence"/>
</dbReference>
<sequence length="181" mass="19248">MGVRRCYGRGGPVVRPRRRARAAHRHPGTVPADDPGKGTLTTTDARTDDPTLVVDLDLTTGLVHLRGDLDRDSAHHLRDAVETLLVTDRVGWTIDAGQVTFCDAGGLRALTAAARTAAAAGRELRLGVAPRCVTRLLALTGQTGLFSDSAPPSSARPYRVPAPSRPAETGLTDHARHTVLR</sequence>
<evidence type="ECO:0000313" key="4">
    <source>
        <dbReference type="Proteomes" id="UP000321490"/>
    </source>
</evidence>
<organism evidence="3 4">
    <name type="scientific">Modestobacter roseus</name>
    <dbReference type="NCBI Taxonomy" id="1181884"/>
    <lineage>
        <taxon>Bacteria</taxon>
        <taxon>Bacillati</taxon>
        <taxon>Actinomycetota</taxon>
        <taxon>Actinomycetes</taxon>
        <taxon>Geodermatophilales</taxon>
        <taxon>Geodermatophilaceae</taxon>
        <taxon>Modestobacter</taxon>
    </lineage>
</organism>
<dbReference type="Gene3D" id="3.30.750.24">
    <property type="entry name" value="STAS domain"/>
    <property type="match status" value="1"/>
</dbReference>
<dbReference type="InterPro" id="IPR058548">
    <property type="entry name" value="MlaB-like_STAS"/>
</dbReference>
<dbReference type="Pfam" id="PF13466">
    <property type="entry name" value="STAS_2"/>
    <property type="match status" value="1"/>
</dbReference>
<dbReference type="InterPro" id="IPR036513">
    <property type="entry name" value="STAS_dom_sf"/>
</dbReference>
<reference evidence="3 4" key="1">
    <citation type="submission" date="2019-07" db="EMBL/GenBank/DDBJ databases">
        <title>R&amp;d 2014.</title>
        <authorList>
            <person name="Klenk H.-P."/>
        </authorList>
    </citation>
    <scope>NUCLEOTIDE SEQUENCE [LARGE SCALE GENOMIC DNA]</scope>
    <source>
        <strain evidence="3 4">DSM 45764</strain>
    </source>
</reference>
<feature type="domain" description="STAS" evidence="2">
    <location>
        <begin position="62"/>
        <end position="141"/>
    </location>
</feature>
<dbReference type="AlphaFoldDB" id="A0A562ILX0"/>
<dbReference type="PROSITE" id="PS50801">
    <property type="entry name" value="STAS"/>
    <property type="match status" value="1"/>
</dbReference>
<accession>A0A562ILX0</accession>
<dbReference type="RefSeq" id="WP_228395136.1">
    <property type="nucleotide sequence ID" value="NZ_ML762491.1"/>
</dbReference>
<comment type="caution">
    <text evidence="3">The sequence shown here is derived from an EMBL/GenBank/DDBJ whole genome shotgun (WGS) entry which is preliminary data.</text>
</comment>
<feature type="region of interest" description="Disordered" evidence="1">
    <location>
        <begin position="148"/>
        <end position="181"/>
    </location>
</feature>
<dbReference type="InterPro" id="IPR002645">
    <property type="entry name" value="STAS_dom"/>
</dbReference>
<evidence type="ECO:0000313" key="3">
    <source>
        <dbReference type="EMBL" id="TWH72011.1"/>
    </source>
</evidence>
<proteinExistence type="predicted"/>
<dbReference type="SUPFAM" id="SSF52091">
    <property type="entry name" value="SpoIIaa-like"/>
    <property type="match status" value="1"/>
</dbReference>
<gene>
    <name evidence="3" type="ORF">JD78_00514</name>
</gene>
<evidence type="ECO:0000259" key="2">
    <source>
        <dbReference type="PROSITE" id="PS50801"/>
    </source>
</evidence>
<feature type="compositionally biased region" description="Basic and acidic residues" evidence="1">
    <location>
        <begin position="171"/>
        <end position="181"/>
    </location>
</feature>
<protein>
    <submittedName>
        <fullName evidence="3">Anti-anti-sigma factor</fullName>
    </submittedName>
</protein>